<organism evidence="2 3">
    <name type="scientific">Pyxidicoccus parkwayensis</name>
    <dbReference type="NCBI Taxonomy" id="2813578"/>
    <lineage>
        <taxon>Bacteria</taxon>
        <taxon>Pseudomonadati</taxon>
        <taxon>Myxococcota</taxon>
        <taxon>Myxococcia</taxon>
        <taxon>Myxococcales</taxon>
        <taxon>Cystobacterineae</taxon>
        <taxon>Myxococcaceae</taxon>
        <taxon>Pyxidicoccus</taxon>
    </lineage>
</organism>
<dbReference type="Gene3D" id="3.60.15.10">
    <property type="entry name" value="Ribonuclease Z/Hydroxyacylglutathione hydrolase-like"/>
    <property type="match status" value="1"/>
</dbReference>
<dbReference type="PANTHER" id="PTHR43283">
    <property type="entry name" value="BETA-LACTAMASE-RELATED"/>
    <property type="match status" value="1"/>
</dbReference>
<evidence type="ECO:0000313" key="2">
    <source>
        <dbReference type="EMBL" id="QSQ18984.1"/>
    </source>
</evidence>
<name>A0ABX7NKS4_9BACT</name>
<gene>
    <name evidence="2" type="ORF">JY651_26920</name>
</gene>
<dbReference type="Pfam" id="PF00144">
    <property type="entry name" value="Beta-lactamase"/>
    <property type="match status" value="1"/>
</dbReference>
<dbReference type="Pfam" id="PF00753">
    <property type="entry name" value="Lactamase_B"/>
    <property type="match status" value="1"/>
</dbReference>
<dbReference type="CDD" id="cd07729">
    <property type="entry name" value="AHL_lactonase_MBL-fold"/>
    <property type="match status" value="1"/>
</dbReference>
<dbReference type="InterPro" id="IPR001279">
    <property type="entry name" value="Metallo-B-lactamas"/>
</dbReference>
<dbReference type="SUPFAM" id="SSF56601">
    <property type="entry name" value="beta-lactamase/transpeptidase-like"/>
    <property type="match status" value="1"/>
</dbReference>
<dbReference type="InterPro" id="IPR036866">
    <property type="entry name" value="RibonucZ/Hydroxyglut_hydro"/>
</dbReference>
<dbReference type="InterPro" id="IPR050789">
    <property type="entry name" value="Diverse_Enzym_Activities"/>
</dbReference>
<dbReference type="EMBL" id="CP071090">
    <property type="protein sequence ID" value="QSQ18984.1"/>
    <property type="molecule type" value="Genomic_DNA"/>
</dbReference>
<dbReference type="InterPro" id="IPR001466">
    <property type="entry name" value="Beta-lactam-related"/>
</dbReference>
<sequence length="661" mass="70097">MYSAIATLLVAVGLGVSPVRPDTAEARAFAAQLDPVIDRALAEKRIVGTVVLVAKDGQVVYRRAAGFADREAKRPMSEDAVFRLASVSKPLVSAAALALVDQHKLSLEDPVTKWLPTFRPKLPDGREPVITVRHLLTHTAGLSYGFLQPEQGPYLEARVSDGLDDVPGLTLEENLRRIVAVPLSSEPGKRWAYSVAIDVLGAVVARAGGAPLPDVVERLVTGPLGMKDTAFVARDSARLATPYADGRPEPVRMGEVGLVPFGAGTIRYSPSRALDARAFPSGGAGMVGTAGDFMKFLEALRKGGAPVLSASNIQQWGTAQVGPEAQTQGPGWGWGLGSALLVDPVAAKSPQSAGTWQWGGAYGHAWFVDPKRNLTVVALTNTAIEGMSGAFPGAVRDAVYAALPAAPSVRLYALDCGRIDIADMGMFSDTGEHAGEHGTLSAPCFLIQHPRGTLLWDAGLGDKVASLPDGEEPVPGSRFRVSVTLVSQLAKLGLKPSDVDFVSFSHLHADHAGNAPAFANSKWLINAAELAWALGTPTPIGVDPRLVRGHAKDKTIAIPLDHDVFGDGTVRILKTPGHTPGHQVLMVRLPKSGFVILSGDLFHARENFEKSLVPPFNVSRSDTLASIDRVNRLIRNTGARLIVQHEPGDVRALPAFPAYLE</sequence>
<keyword evidence="3" id="KW-1185">Reference proteome</keyword>
<keyword evidence="2" id="KW-0378">Hydrolase</keyword>
<protein>
    <submittedName>
        <fullName evidence="2">Serine hydrolase</fullName>
    </submittedName>
</protein>
<evidence type="ECO:0000259" key="1">
    <source>
        <dbReference type="SMART" id="SM00849"/>
    </source>
</evidence>
<dbReference type="InterPro" id="IPR012338">
    <property type="entry name" value="Beta-lactam/transpept-like"/>
</dbReference>
<dbReference type="SUPFAM" id="SSF56281">
    <property type="entry name" value="Metallo-hydrolase/oxidoreductase"/>
    <property type="match status" value="1"/>
</dbReference>
<reference evidence="2 3" key="1">
    <citation type="submission" date="2021-02" db="EMBL/GenBank/DDBJ databases">
        <title>De Novo genome assembly of isolated myxobacteria.</title>
        <authorList>
            <person name="Stevens D.C."/>
        </authorList>
    </citation>
    <scope>NUCLEOTIDE SEQUENCE [LARGE SCALE GENOMIC DNA]</scope>
    <source>
        <strain evidence="3">SCPEA02</strain>
    </source>
</reference>
<dbReference type="Proteomes" id="UP000662747">
    <property type="component" value="Chromosome"/>
</dbReference>
<feature type="domain" description="Metallo-beta-lactamase" evidence="1">
    <location>
        <begin position="441"/>
        <end position="645"/>
    </location>
</feature>
<dbReference type="SMART" id="SM00849">
    <property type="entry name" value="Lactamase_B"/>
    <property type="match status" value="1"/>
</dbReference>
<dbReference type="GO" id="GO:0016787">
    <property type="term" value="F:hydrolase activity"/>
    <property type="evidence" value="ECO:0007669"/>
    <property type="project" value="UniProtKB-KW"/>
</dbReference>
<dbReference type="RefSeq" id="WP_206720572.1">
    <property type="nucleotide sequence ID" value="NZ_CP071090.1"/>
</dbReference>
<proteinExistence type="predicted"/>
<dbReference type="Gene3D" id="3.40.710.10">
    <property type="entry name" value="DD-peptidase/beta-lactamase superfamily"/>
    <property type="match status" value="1"/>
</dbReference>
<dbReference type="PANTHER" id="PTHR43283:SF3">
    <property type="entry name" value="BETA-LACTAMASE FAMILY PROTEIN (AFU_ORTHOLOGUE AFUA_5G07500)"/>
    <property type="match status" value="1"/>
</dbReference>
<accession>A0ABX7NKS4</accession>
<evidence type="ECO:0000313" key="3">
    <source>
        <dbReference type="Proteomes" id="UP000662747"/>
    </source>
</evidence>